<dbReference type="Pfam" id="PF12796">
    <property type="entry name" value="Ank_2"/>
    <property type="match status" value="1"/>
</dbReference>
<dbReference type="Gene3D" id="1.25.40.20">
    <property type="entry name" value="Ankyrin repeat-containing domain"/>
    <property type="match status" value="1"/>
</dbReference>
<accession>A0A6C0K5C0</accession>
<name>A0A6C0K5C0_9ZZZZ</name>
<evidence type="ECO:0000256" key="1">
    <source>
        <dbReference type="ARBA" id="ARBA00022737"/>
    </source>
</evidence>
<dbReference type="PROSITE" id="PS50297">
    <property type="entry name" value="ANK_REP_REGION"/>
    <property type="match status" value="1"/>
</dbReference>
<feature type="region of interest" description="Disordered" evidence="3">
    <location>
        <begin position="210"/>
        <end position="232"/>
    </location>
</feature>
<evidence type="ECO:0000313" key="4">
    <source>
        <dbReference type="EMBL" id="QHU13265.1"/>
    </source>
</evidence>
<dbReference type="PRINTS" id="PR01415">
    <property type="entry name" value="ANKYRIN"/>
</dbReference>
<dbReference type="EMBL" id="MN740816">
    <property type="protein sequence ID" value="QHU13265.1"/>
    <property type="molecule type" value="Genomic_DNA"/>
</dbReference>
<keyword evidence="2" id="KW-0040">ANK repeat</keyword>
<dbReference type="PANTHER" id="PTHR24134:SF9">
    <property type="entry name" value="ANKYRIN REPEAT AND SOCS BOX PROTEIN 8"/>
    <property type="match status" value="1"/>
</dbReference>
<dbReference type="PANTHER" id="PTHR24134">
    <property type="entry name" value="ANKYRIN REPEAT-CONTAINING PROTEIN DDB_G0279043"/>
    <property type="match status" value="1"/>
</dbReference>
<dbReference type="InterPro" id="IPR002110">
    <property type="entry name" value="Ankyrin_rpt"/>
</dbReference>
<organism evidence="4">
    <name type="scientific">viral metagenome</name>
    <dbReference type="NCBI Taxonomy" id="1070528"/>
    <lineage>
        <taxon>unclassified sequences</taxon>
        <taxon>metagenomes</taxon>
        <taxon>organismal metagenomes</taxon>
    </lineage>
</organism>
<dbReference type="AlphaFoldDB" id="A0A6C0K5C0"/>
<dbReference type="PROSITE" id="PS50088">
    <property type="entry name" value="ANK_REPEAT"/>
    <property type="match status" value="1"/>
</dbReference>
<proteinExistence type="predicted"/>
<evidence type="ECO:0000256" key="2">
    <source>
        <dbReference type="ARBA" id="ARBA00023043"/>
    </source>
</evidence>
<reference evidence="4" key="1">
    <citation type="journal article" date="2020" name="Nature">
        <title>Giant virus diversity and host interactions through global metagenomics.</title>
        <authorList>
            <person name="Schulz F."/>
            <person name="Roux S."/>
            <person name="Paez-Espino D."/>
            <person name="Jungbluth S."/>
            <person name="Walsh D.A."/>
            <person name="Denef V.J."/>
            <person name="McMahon K.D."/>
            <person name="Konstantinidis K.T."/>
            <person name="Eloe-Fadrosh E.A."/>
            <person name="Kyrpides N.C."/>
            <person name="Woyke T."/>
        </authorList>
    </citation>
    <scope>NUCLEOTIDE SEQUENCE</scope>
    <source>
        <strain evidence="4">GVMAG-S-1101178-127</strain>
    </source>
</reference>
<dbReference type="InterPro" id="IPR036770">
    <property type="entry name" value="Ankyrin_rpt-contain_sf"/>
</dbReference>
<protein>
    <submittedName>
        <fullName evidence="4">Uncharacterized protein</fullName>
    </submittedName>
</protein>
<sequence length="232" mass="25376">MAVDAPPDYEALLEHPDPQKRLDVALYLAVRAKDMAAIKKALDDGANVNETPYWTRNGRAPLHMAATQGNVELVKFLISKGADVNMSSGGWTVSTPLHSALNQPEIVKILIEAGADVNKATQVDNNSATLVAPLTRAAFDPTDVRLKSMSLLYKAGATIPDPIPPRAKAGIEKFKERIQGRKMAAFVEKNTDLPPDMGRYIGSFLGARRRKVKKTVAGRRKSKKAGRRTRKH</sequence>
<dbReference type="SUPFAM" id="SSF48403">
    <property type="entry name" value="Ankyrin repeat"/>
    <property type="match status" value="1"/>
</dbReference>
<dbReference type="SMART" id="SM00248">
    <property type="entry name" value="ANK"/>
    <property type="match status" value="3"/>
</dbReference>
<evidence type="ECO:0000256" key="3">
    <source>
        <dbReference type="SAM" id="MobiDB-lite"/>
    </source>
</evidence>
<keyword evidence="1" id="KW-0677">Repeat</keyword>